<organism evidence="1 2">
    <name type="scientific">Halosquirtibacter laminarini</name>
    <dbReference type="NCBI Taxonomy" id="3374600"/>
    <lineage>
        <taxon>Bacteria</taxon>
        <taxon>Pseudomonadati</taxon>
        <taxon>Bacteroidota</taxon>
        <taxon>Bacteroidia</taxon>
        <taxon>Marinilabiliales</taxon>
        <taxon>Prolixibacteraceae</taxon>
        <taxon>Halosquirtibacter</taxon>
    </lineage>
</organism>
<dbReference type="Proteomes" id="UP000826212">
    <property type="component" value="Chromosome"/>
</dbReference>
<accession>A0AC61NIN8</accession>
<name>A0AC61NIN8_9BACT</name>
<evidence type="ECO:0000313" key="1">
    <source>
        <dbReference type="EMBL" id="QZE14130.1"/>
    </source>
</evidence>
<reference evidence="1" key="1">
    <citation type="submission" date="2021-08" db="EMBL/GenBank/DDBJ databases">
        <title>Novel anaerobic bacterium isolated from sea squirt in East Sea, Republic of Korea.</title>
        <authorList>
            <person name="Nguyen T.H."/>
            <person name="Li Z."/>
            <person name="Lee Y.-J."/>
            <person name="Ko J."/>
            <person name="Kim S.-G."/>
        </authorList>
    </citation>
    <scope>NUCLEOTIDE SEQUENCE</scope>
    <source>
        <strain evidence="1">KCTC 25031</strain>
    </source>
</reference>
<sequence length="356" mass="40546">MKKFRSLQLVTIIGLLLVLSSCGGGKKSLMKKATGKPGSLVVVVPDNLWNGKVETTFRQTLAQPVPSIPQDEPMLDVVQIPNKGFTSIFRTTRNLLIVNVDSRNEKNQVTIGKDLWATPQTVIKIKAKSKEDLIKLFKENDRTILSTYLSAENQILMDTYNKQTFRNKGVYKHLEKKFDIHMNVPKGFSIALDKPNFSWIKYEARETSQGLFVWSMPYTNETQFSVDNLVAVRDSLLKEYVPGPAPKSYMTTEHQISTLYRTFKLNGNYAVEMRGLWKVEGDFMGGPWVSISVLDVVKKRIITADGYLYSPKYDKRNLLRQVEAMIRSVSFPYQKKIDMVNKTLDSTPDITITPDN</sequence>
<protein>
    <submittedName>
        <fullName evidence="1">DUF4837 family protein</fullName>
    </submittedName>
</protein>
<keyword evidence="2" id="KW-1185">Reference proteome</keyword>
<gene>
    <name evidence="1" type="ORF">K4L44_16615</name>
</gene>
<evidence type="ECO:0000313" key="2">
    <source>
        <dbReference type="Proteomes" id="UP000826212"/>
    </source>
</evidence>
<proteinExistence type="predicted"/>
<dbReference type="EMBL" id="CP081303">
    <property type="protein sequence ID" value="QZE14130.1"/>
    <property type="molecule type" value="Genomic_DNA"/>
</dbReference>